<dbReference type="Proteomes" id="UP001283341">
    <property type="component" value="Unassembled WGS sequence"/>
</dbReference>
<dbReference type="AlphaFoldDB" id="A0AAE0IJC5"/>
<evidence type="ECO:0000313" key="3">
    <source>
        <dbReference type="Proteomes" id="UP001283341"/>
    </source>
</evidence>
<reference evidence="2" key="2">
    <citation type="submission" date="2023-06" db="EMBL/GenBank/DDBJ databases">
        <authorList>
            <consortium name="Lawrence Berkeley National Laboratory"/>
            <person name="Haridas S."/>
            <person name="Hensen N."/>
            <person name="Bonometti L."/>
            <person name="Westerberg I."/>
            <person name="Brannstrom I.O."/>
            <person name="Guillou S."/>
            <person name="Cros-Aarteil S."/>
            <person name="Calhoun S."/>
            <person name="Kuo A."/>
            <person name="Mondo S."/>
            <person name="Pangilinan J."/>
            <person name="Riley R."/>
            <person name="Labutti K."/>
            <person name="Andreopoulos B."/>
            <person name="Lipzen A."/>
            <person name="Chen C."/>
            <person name="Yanf M."/>
            <person name="Daum C."/>
            <person name="Ng V."/>
            <person name="Clum A."/>
            <person name="Steindorff A."/>
            <person name="Ohm R."/>
            <person name="Martin F."/>
            <person name="Silar P."/>
            <person name="Natvig D."/>
            <person name="Lalanne C."/>
            <person name="Gautier V."/>
            <person name="Ament-Velasquez S.L."/>
            <person name="Kruys A."/>
            <person name="Hutchinson M.I."/>
            <person name="Powell A.J."/>
            <person name="Barry K."/>
            <person name="Miller A.N."/>
            <person name="Grigoriev I.V."/>
            <person name="Debuchy R."/>
            <person name="Gladieux P."/>
            <person name="Thoren M.H."/>
            <person name="Johannesson H."/>
        </authorList>
    </citation>
    <scope>NUCLEOTIDE SEQUENCE</scope>
    <source>
        <strain evidence="2">CBS 118394</strain>
    </source>
</reference>
<evidence type="ECO:0000313" key="2">
    <source>
        <dbReference type="EMBL" id="KAK3326095.1"/>
    </source>
</evidence>
<dbReference type="InterPro" id="IPR050266">
    <property type="entry name" value="AB_hydrolase_sf"/>
</dbReference>
<protein>
    <submittedName>
        <fullName evidence="2">Alpha/Beta hydrolase protein</fullName>
    </submittedName>
</protein>
<dbReference type="PRINTS" id="PR00412">
    <property type="entry name" value="EPOXHYDRLASE"/>
</dbReference>
<comment type="caution">
    <text evidence="2">The sequence shown here is derived from an EMBL/GenBank/DDBJ whole genome shotgun (WGS) entry which is preliminary data.</text>
</comment>
<accession>A0AAE0IJC5</accession>
<dbReference type="InterPro" id="IPR000639">
    <property type="entry name" value="Epox_hydrolase-like"/>
</dbReference>
<dbReference type="SUPFAM" id="SSF53474">
    <property type="entry name" value="alpha/beta-Hydrolases"/>
    <property type="match status" value="1"/>
</dbReference>
<dbReference type="GO" id="GO:0016020">
    <property type="term" value="C:membrane"/>
    <property type="evidence" value="ECO:0007669"/>
    <property type="project" value="TreeGrafter"/>
</dbReference>
<feature type="domain" description="AB hydrolase-1" evidence="1">
    <location>
        <begin position="41"/>
        <end position="279"/>
    </location>
</feature>
<keyword evidence="2" id="KW-0378">Hydrolase</keyword>
<sequence length="288" mass="30742">MSTTTTKVIDLTPTIKLNAIITSTPPDSQHHNTTTNSRPTVIFLHFWGGSARTWSLVTPLISSKGNPTVCLDLRGWGDSSGPSDADAYSIASLADDVEAAISSLGIDSFVLVGLSMGAKVTQLVAARNSNKGLRGLVLVSPAPPTPLSLPPDMREQQLHAYDGAESATFVATNVLTASFRQPGRELPGFVIEDMLRGNEWAKRAWPAYAMAEDVSKNVDKVMVPVLVLAAEADVVEPVERVRKEVFERYKAGGESTCKLEILPGSGHLSPLDVPEAVAEHVLGFLSAL</sequence>
<dbReference type="PANTHER" id="PTHR43798">
    <property type="entry name" value="MONOACYLGLYCEROL LIPASE"/>
    <property type="match status" value="1"/>
</dbReference>
<reference evidence="2" key="1">
    <citation type="journal article" date="2023" name="Mol. Phylogenet. Evol.">
        <title>Genome-scale phylogeny and comparative genomics of the fungal order Sordariales.</title>
        <authorList>
            <person name="Hensen N."/>
            <person name="Bonometti L."/>
            <person name="Westerberg I."/>
            <person name="Brannstrom I.O."/>
            <person name="Guillou S."/>
            <person name="Cros-Aarteil S."/>
            <person name="Calhoun S."/>
            <person name="Haridas S."/>
            <person name="Kuo A."/>
            <person name="Mondo S."/>
            <person name="Pangilinan J."/>
            <person name="Riley R."/>
            <person name="LaButti K."/>
            <person name="Andreopoulos B."/>
            <person name="Lipzen A."/>
            <person name="Chen C."/>
            <person name="Yan M."/>
            <person name="Daum C."/>
            <person name="Ng V."/>
            <person name="Clum A."/>
            <person name="Steindorff A."/>
            <person name="Ohm R.A."/>
            <person name="Martin F."/>
            <person name="Silar P."/>
            <person name="Natvig D.O."/>
            <person name="Lalanne C."/>
            <person name="Gautier V."/>
            <person name="Ament-Velasquez S.L."/>
            <person name="Kruys A."/>
            <person name="Hutchinson M.I."/>
            <person name="Powell A.J."/>
            <person name="Barry K."/>
            <person name="Miller A.N."/>
            <person name="Grigoriev I.V."/>
            <person name="Debuchy R."/>
            <person name="Gladieux P."/>
            <person name="Hiltunen Thoren M."/>
            <person name="Johannesson H."/>
        </authorList>
    </citation>
    <scope>NUCLEOTIDE SEQUENCE</scope>
    <source>
        <strain evidence="2">CBS 118394</strain>
    </source>
</reference>
<dbReference type="EMBL" id="JAUEDM010000002">
    <property type="protein sequence ID" value="KAK3326095.1"/>
    <property type="molecule type" value="Genomic_DNA"/>
</dbReference>
<dbReference type="PANTHER" id="PTHR43798:SF33">
    <property type="entry name" value="HYDROLASE, PUTATIVE (AFU_ORTHOLOGUE AFUA_2G14860)-RELATED"/>
    <property type="match status" value="1"/>
</dbReference>
<proteinExistence type="predicted"/>
<dbReference type="InterPro" id="IPR029058">
    <property type="entry name" value="AB_hydrolase_fold"/>
</dbReference>
<keyword evidence="3" id="KW-1185">Reference proteome</keyword>
<organism evidence="2 3">
    <name type="scientific">Apodospora peruviana</name>
    <dbReference type="NCBI Taxonomy" id="516989"/>
    <lineage>
        <taxon>Eukaryota</taxon>
        <taxon>Fungi</taxon>
        <taxon>Dikarya</taxon>
        <taxon>Ascomycota</taxon>
        <taxon>Pezizomycotina</taxon>
        <taxon>Sordariomycetes</taxon>
        <taxon>Sordariomycetidae</taxon>
        <taxon>Sordariales</taxon>
        <taxon>Lasiosphaeriaceae</taxon>
        <taxon>Apodospora</taxon>
    </lineage>
</organism>
<evidence type="ECO:0000259" key="1">
    <source>
        <dbReference type="Pfam" id="PF12697"/>
    </source>
</evidence>
<dbReference type="GO" id="GO:0016787">
    <property type="term" value="F:hydrolase activity"/>
    <property type="evidence" value="ECO:0007669"/>
    <property type="project" value="UniProtKB-KW"/>
</dbReference>
<dbReference type="Pfam" id="PF12697">
    <property type="entry name" value="Abhydrolase_6"/>
    <property type="match status" value="1"/>
</dbReference>
<name>A0AAE0IJC5_9PEZI</name>
<gene>
    <name evidence="2" type="ORF">B0H66DRAFT_146702</name>
</gene>
<dbReference type="Gene3D" id="3.40.50.1820">
    <property type="entry name" value="alpha/beta hydrolase"/>
    <property type="match status" value="1"/>
</dbReference>
<dbReference type="InterPro" id="IPR000073">
    <property type="entry name" value="AB_hydrolase_1"/>
</dbReference>